<gene>
    <name evidence="1" type="ORF">BD94_0042</name>
</gene>
<sequence>MNPEILKDIVTQKMPFGKYKDTIIADLPVSYLEWFQREGMPPGKLGMMLSTIYEIKLNGLEYLLTEIKRHV</sequence>
<protein>
    <submittedName>
        <fullName evidence="1">Putative cytoplasmic protein</fullName>
    </submittedName>
</protein>
<dbReference type="RefSeq" id="WP_021347587.1">
    <property type="nucleotide sequence ID" value="NZ_CP007547.1"/>
</dbReference>
<organism evidence="1 2">
    <name type="scientific">Elizabethkingia anophelis NUHP1</name>
    <dbReference type="NCBI Taxonomy" id="1338011"/>
    <lineage>
        <taxon>Bacteria</taxon>
        <taxon>Pseudomonadati</taxon>
        <taxon>Bacteroidota</taxon>
        <taxon>Flavobacteriia</taxon>
        <taxon>Flavobacteriales</taxon>
        <taxon>Weeksellaceae</taxon>
        <taxon>Elizabethkingia</taxon>
    </lineage>
</organism>
<dbReference type="HOGENOM" id="CLU_176025_0_0_10"/>
<evidence type="ECO:0000313" key="1">
    <source>
        <dbReference type="EMBL" id="AIL43817.1"/>
    </source>
</evidence>
<dbReference type="InterPro" id="IPR024530">
    <property type="entry name" value="QSregVF_b"/>
</dbReference>
<dbReference type="AlphaFoldDB" id="A0A077E859"/>
<evidence type="ECO:0000313" key="2">
    <source>
        <dbReference type="Proteomes" id="UP000028933"/>
    </source>
</evidence>
<dbReference type="KEGG" id="eao:BD94_0042"/>
<reference evidence="1" key="2">
    <citation type="journal article" date="2015" name="Genome Biol. Evol.">
        <title>Complete Genome Sequence and Transcriptomic Analysis of the Novel Pathogen Elizabethkingia anophelis in Response to Oxidative Stress.</title>
        <authorList>
            <person name="Li Y."/>
            <person name="Liu Y."/>
            <person name="Chew S.C."/>
            <person name="Tay M."/>
            <person name="Salido M.M."/>
            <person name="Teo J."/>
            <person name="Lauro F.M."/>
            <person name="Givskov M."/>
            <person name="Yang L."/>
        </authorList>
    </citation>
    <scope>NUCLEOTIDE SEQUENCE</scope>
    <source>
        <strain evidence="1">NUHP1</strain>
    </source>
</reference>
<dbReference type="eggNOG" id="COG3530">
    <property type="taxonomic scope" value="Bacteria"/>
</dbReference>
<accession>A0A077E859</accession>
<dbReference type="Proteomes" id="UP000028933">
    <property type="component" value="Chromosome"/>
</dbReference>
<proteinExistence type="predicted"/>
<dbReference type="EMBL" id="CP007547">
    <property type="protein sequence ID" value="AIL43817.1"/>
    <property type="molecule type" value="Genomic_DNA"/>
</dbReference>
<reference evidence="1" key="1">
    <citation type="journal article" date="2013" name="Lancet">
        <title>First case of E anophelis outbreak in an intensive-care unit.</title>
        <authorList>
            <person name="Teo J."/>
            <person name="Tan S.Y."/>
            <person name="Tay M."/>
            <person name="Ding Y."/>
            <person name="Kjelleberg S."/>
            <person name="Givskov M."/>
            <person name="Lin R.T."/>
            <person name="Yang L."/>
        </authorList>
    </citation>
    <scope>NUCLEOTIDE SEQUENCE [LARGE SCALE GENOMIC DNA]</scope>
    <source>
        <strain evidence="1">NUHP1</strain>
    </source>
</reference>
<dbReference type="STRING" id="1338011.BD94_0042"/>
<name>A0A077E859_9FLAO</name>
<dbReference type="Pfam" id="PF12843">
    <property type="entry name" value="QSregVF_b"/>
    <property type="match status" value="1"/>
</dbReference>